<evidence type="ECO:0000256" key="7">
    <source>
        <dbReference type="ARBA" id="ARBA00049348"/>
    </source>
</evidence>
<comment type="similarity">
    <text evidence="2 8">Belongs to the MGMT family.</text>
</comment>
<dbReference type="InterPro" id="IPR036631">
    <property type="entry name" value="MGMT_N_sf"/>
</dbReference>
<dbReference type="EMBL" id="WIXO01000001">
    <property type="protein sequence ID" value="MTE21543.1"/>
    <property type="molecule type" value="Genomic_DNA"/>
</dbReference>
<keyword evidence="6 8" id="KW-0234">DNA repair</keyword>
<evidence type="ECO:0000256" key="6">
    <source>
        <dbReference type="ARBA" id="ARBA00023204"/>
    </source>
</evidence>
<comment type="catalytic activity">
    <reaction evidence="7 8">
        <text>a 6-O-methyl-2'-deoxyguanosine in DNA + L-cysteinyl-[protein] = S-methyl-L-cysteinyl-[protein] + a 2'-deoxyguanosine in DNA</text>
        <dbReference type="Rhea" id="RHEA:24000"/>
        <dbReference type="Rhea" id="RHEA-COMP:10131"/>
        <dbReference type="Rhea" id="RHEA-COMP:10132"/>
        <dbReference type="Rhea" id="RHEA-COMP:11367"/>
        <dbReference type="Rhea" id="RHEA-COMP:11368"/>
        <dbReference type="ChEBI" id="CHEBI:29950"/>
        <dbReference type="ChEBI" id="CHEBI:82612"/>
        <dbReference type="ChEBI" id="CHEBI:85445"/>
        <dbReference type="ChEBI" id="CHEBI:85448"/>
        <dbReference type="EC" id="2.1.1.63"/>
    </reaction>
</comment>
<accession>A0A6G2BHK1</accession>
<dbReference type="SUPFAM" id="SSF53155">
    <property type="entry name" value="Methylated DNA-protein cysteine methyltransferase domain"/>
    <property type="match status" value="1"/>
</dbReference>
<dbReference type="FunFam" id="1.10.10.10:FF:000214">
    <property type="entry name" value="Methylated-DNA--protein-cysteine methyltransferase"/>
    <property type="match status" value="1"/>
</dbReference>
<gene>
    <name evidence="11" type="ORF">F0L17_20985</name>
</gene>
<comment type="miscellaneous">
    <text evidence="8">This enzyme catalyzes only one turnover and therefore is not strictly catalytic. According to one definition, an enzyme is a biocatalyst that acts repeatedly and over many reaction cycles.</text>
</comment>
<dbReference type="CDD" id="cd06445">
    <property type="entry name" value="ATase"/>
    <property type="match status" value="1"/>
</dbReference>
<proteinExistence type="inferred from homology"/>
<dbReference type="NCBIfam" id="TIGR00589">
    <property type="entry name" value="ogt"/>
    <property type="match status" value="1"/>
</dbReference>
<keyword evidence="5 8" id="KW-0227">DNA damage</keyword>
<dbReference type="Proteomes" id="UP000473014">
    <property type="component" value="Unassembled WGS sequence"/>
</dbReference>
<sequence>MSTLYTTHPSPLGELLLAGPEPGVLASVTVPGQKGGARVLPDWRRDETAFAEVVRQFDAYFAGELKEFEVPLATRGSEFRERVWSALDRVPHGATVTYGELTAMAGLGPRAVRAVGGAVGANPLTVVRPCHRVVGADGTLTGYAGGLERKRWLLTHEGVLST</sequence>
<dbReference type="PANTHER" id="PTHR10815:SF5">
    <property type="entry name" value="METHYLATED-DNA--PROTEIN-CYSTEINE METHYLTRANSFERASE"/>
    <property type="match status" value="1"/>
</dbReference>
<name>A0A6G2BHK1_9ACTN</name>
<comment type="subcellular location">
    <subcellularLocation>
        <location evidence="8">Cytoplasm</location>
    </subcellularLocation>
</comment>
<comment type="function">
    <text evidence="8">Involved in the cellular defense against the biological effects of O6-methylguanine (O6-MeG) and O4-methylthymine (O4-MeT) in DNA. Repairs the methylated nucleobase in DNA by stoichiometrically transferring the methyl group to a cysteine residue in the enzyme. This is a suicide reaction: the enzyme is irreversibly inactivated.</text>
</comment>
<dbReference type="InterPro" id="IPR036217">
    <property type="entry name" value="MethylDNA_cys_MeTrfase_DNAb"/>
</dbReference>
<dbReference type="GO" id="GO:0003908">
    <property type="term" value="F:methylated-DNA-[protein]-cysteine S-methyltransferase activity"/>
    <property type="evidence" value="ECO:0007669"/>
    <property type="project" value="UniProtKB-UniRule"/>
</dbReference>
<dbReference type="Pfam" id="PF02870">
    <property type="entry name" value="Methyltransf_1N"/>
    <property type="match status" value="1"/>
</dbReference>
<evidence type="ECO:0000259" key="10">
    <source>
        <dbReference type="Pfam" id="PF02870"/>
    </source>
</evidence>
<keyword evidence="12" id="KW-1185">Reference proteome</keyword>
<dbReference type="InterPro" id="IPR023546">
    <property type="entry name" value="MGMT"/>
</dbReference>
<feature type="domain" description="Methylated-DNA-[protein]-cysteine S-methyltransferase DNA binding" evidence="9">
    <location>
        <begin position="78"/>
        <end position="159"/>
    </location>
</feature>
<dbReference type="Gene3D" id="1.10.10.10">
    <property type="entry name" value="Winged helix-like DNA-binding domain superfamily/Winged helix DNA-binding domain"/>
    <property type="match status" value="1"/>
</dbReference>
<evidence type="ECO:0000256" key="3">
    <source>
        <dbReference type="ARBA" id="ARBA00022603"/>
    </source>
</evidence>
<dbReference type="Gene3D" id="3.30.160.70">
    <property type="entry name" value="Methylated DNA-protein cysteine methyltransferase domain"/>
    <property type="match status" value="1"/>
</dbReference>
<protein>
    <recommendedName>
        <fullName evidence="8">Methylated-DNA--protein-cysteine methyltransferase</fullName>
        <ecNumber evidence="8">2.1.1.63</ecNumber>
    </recommendedName>
    <alternativeName>
        <fullName evidence="8">6-O-methylguanine-DNA methyltransferase</fullName>
        <shortName evidence="8">MGMT</shortName>
    </alternativeName>
    <alternativeName>
        <fullName evidence="8">O-6-methylguanine-DNA-alkyltransferase</fullName>
    </alternativeName>
</protein>
<keyword evidence="4 8" id="KW-0808">Transferase</keyword>
<keyword evidence="3 8" id="KW-0489">Methyltransferase</keyword>
<evidence type="ECO:0000313" key="11">
    <source>
        <dbReference type="EMBL" id="MTE21543.1"/>
    </source>
</evidence>
<dbReference type="SUPFAM" id="SSF46767">
    <property type="entry name" value="Methylated DNA-protein cysteine methyltransferase, C-terminal domain"/>
    <property type="match status" value="1"/>
</dbReference>
<dbReference type="HAMAP" id="MF_00772">
    <property type="entry name" value="OGT"/>
    <property type="match status" value="1"/>
</dbReference>
<evidence type="ECO:0000256" key="1">
    <source>
        <dbReference type="ARBA" id="ARBA00001286"/>
    </source>
</evidence>
<dbReference type="PANTHER" id="PTHR10815">
    <property type="entry name" value="METHYLATED-DNA--PROTEIN-CYSTEINE METHYLTRANSFERASE"/>
    <property type="match status" value="1"/>
</dbReference>
<dbReference type="AlphaFoldDB" id="A0A6G2BHK1"/>
<evidence type="ECO:0000256" key="5">
    <source>
        <dbReference type="ARBA" id="ARBA00022763"/>
    </source>
</evidence>
<organism evidence="11 12">
    <name type="scientific">Streptomyces taklimakanensis</name>
    <dbReference type="NCBI Taxonomy" id="2569853"/>
    <lineage>
        <taxon>Bacteria</taxon>
        <taxon>Bacillati</taxon>
        <taxon>Actinomycetota</taxon>
        <taxon>Actinomycetes</taxon>
        <taxon>Kitasatosporales</taxon>
        <taxon>Streptomycetaceae</taxon>
        <taxon>Streptomyces</taxon>
    </lineage>
</organism>
<evidence type="ECO:0000313" key="12">
    <source>
        <dbReference type="Proteomes" id="UP000473014"/>
    </source>
</evidence>
<dbReference type="GO" id="GO:0005737">
    <property type="term" value="C:cytoplasm"/>
    <property type="evidence" value="ECO:0007669"/>
    <property type="project" value="UniProtKB-SubCell"/>
</dbReference>
<dbReference type="GO" id="GO:0032259">
    <property type="term" value="P:methylation"/>
    <property type="evidence" value="ECO:0007669"/>
    <property type="project" value="UniProtKB-KW"/>
</dbReference>
<evidence type="ECO:0000256" key="2">
    <source>
        <dbReference type="ARBA" id="ARBA00008711"/>
    </source>
</evidence>
<comment type="catalytic activity">
    <reaction evidence="1 8">
        <text>a 4-O-methyl-thymidine in DNA + L-cysteinyl-[protein] = a thymidine in DNA + S-methyl-L-cysteinyl-[protein]</text>
        <dbReference type="Rhea" id="RHEA:53428"/>
        <dbReference type="Rhea" id="RHEA-COMP:10131"/>
        <dbReference type="Rhea" id="RHEA-COMP:10132"/>
        <dbReference type="Rhea" id="RHEA-COMP:13555"/>
        <dbReference type="Rhea" id="RHEA-COMP:13556"/>
        <dbReference type="ChEBI" id="CHEBI:29950"/>
        <dbReference type="ChEBI" id="CHEBI:82612"/>
        <dbReference type="ChEBI" id="CHEBI:137386"/>
        <dbReference type="ChEBI" id="CHEBI:137387"/>
        <dbReference type="EC" id="2.1.1.63"/>
    </reaction>
</comment>
<evidence type="ECO:0000256" key="8">
    <source>
        <dbReference type="HAMAP-Rule" id="MF_00772"/>
    </source>
</evidence>
<feature type="domain" description="Methylguanine DNA methyltransferase ribonuclease-like" evidence="10">
    <location>
        <begin position="4"/>
        <end position="73"/>
    </location>
</feature>
<comment type="caution">
    <text evidence="11">The sequence shown here is derived from an EMBL/GenBank/DDBJ whole genome shotgun (WGS) entry which is preliminary data.</text>
</comment>
<dbReference type="GO" id="GO:0006307">
    <property type="term" value="P:DNA alkylation repair"/>
    <property type="evidence" value="ECO:0007669"/>
    <property type="project" value="UniProtKB-UniRule"/>
</dbReference>
<dbReference type="InterPro" id="IPR008332">
    <property type="entry name" value="MethylG_MeTrfase_N"/>
</dbReference>
<keyword evidence="8" id="KW-0963">Cytoplasm</keyword>
<feature type="active site" description="Nucleophile; methyl group acceptor" evidence="8">
    <location>
        <position position="130"/>
    </location>
</feature>
<evidence type="ECO:0000259" key="9">
    <source>
        <dbReference type="Pfam" id="PF01035"/>
    </source>
</evidence>
<reference evidence="11 12" key="1">
    <citation type="submission" date="2019-11" db="EMBL/GenBank/DDBJ databases">
        <authorList>
            <person name="Yuan L."/>
        </authorList>
    </citation>
    <scope>NUCLEOTIDE SEQUENCE [LARGE SCALE GENOMIC DNA]</scope>
    <source>
        <strain evidence="11 12">TRM43335</strain>
    </source>
</reference>
<dbReference type="InterPro" id="IPR036388">
    <property type="entry name" value="WH-like_DNA-bd_sf"/>
</dbReference>
<dbReference type="EC" id="2.1.1.63" evidence="8"/>
<dbReference type="InterPro" id="IPR014048">
    <property type="entry name" value="MethylDNA_cys_MeTrfase_DNA-bd"/>
</dbReference>
<dbReference type="Pfam" id="PF01035">
    <property type="entry name" value="DNA_binding_1"/>
    <property type="match status" value="1"/>
</dbReference>
<dbReference type="OrthoDB" id="9802228at2"/>
<evidence type="ECO:0000256" key="4">
    <source>
        <dbReference type="ARBA" id="ARBA00022679"/>
    </source>
</evidence>
<dbReference type="RefSeq" id="WP_155072273.1">
    <property type="nucleotide sequence ID" value="NZ_WIXO01000001.1"/>
</dbReference>